<sequence length="48" mass="5498">MRYPDAVSAFVFSADGCCLQPFVRFTQRPSESDFRRPFLPISALKKQS</sequence>
<accession>D2ZT19</accession>
<dbReference type="EMBL" id="ACDX02000001">
    <property type="protein sequence ID" value="EFC89952.1"/>
    <property type="molecule type" value="Genomic_DNA"/>
</dbReference>
<dbReference type="Proteomes" id="UP000003344">
    <property type="component" value="Unassembled WGS sequence"/>
</dbReference>
<comment type="caution">
    <text evidence="1">The sequence shown here is derived from an EMBL/GenBank/DDBJ whole genome shotgun (WGS) entry which is preliminary data.</text>
</comment>
<organism evidence="1 2">
    <name type="scientific">Neisseria mucosa (strain ATCC 25996 / DSM 4631 / NCTC 10774 / M26)</name>
    <dbReference type="NCBI Taxonomy" id="546266"/>
    <lineage>
        <taxon>Bacteria</taxon>
        <taxon>Pseudomonadati</taxon>
        <taxon>Pseudomonadota</taxon>
        <taxon>Betaproteobacteria</taxon>
        <taxon>Neisseriales</taxon>
        <taxon>Neisseriaceae</taxon>
        <taxon>Neisseria</taxon>
    </lineage>
</organism>
<dbReference type="STRING" id="546266.NEIMUCOT_03752"/>
<name>D2ZT19_NEIM2</name>
<protein>
    <submittedName>
        <fullName evidence="1">Uncharacterized protein</fullName>
    </submittedName>
</protein>
<gene>
    <name evidence="1" type="ORF">NEIMUCOT_03752</name>
</gene>
<dbReference type="AlphaFoldDB" id="D2ZT19"/>
<evidence type="ECO:0000313" key="2">
    <source>
        <dbReference type="Proteomes" id="UP000003344"/>
    </source>
</evidence>
<evidence type="ECO:0000313" key="1">
    <source>
        <dbReference type="EMBL" id="EFC89952.1"/>
    </source>
</evidence>
<proteinExistence type="predicted"/>
<reference evidence="1 2" key="1">
    <citation type="submission" date="2009-10" db="EMBL/GenBank/DDBJ databases">
        <authorList>
            <person name="Weinstock G."/>
            <person name="Sodergren E."/>
            <person name="Clifton S."/>
            <person name="Fulton L."/>
            <person name="Fulton B."/>
            <person name="Courtney L."/>
            <person name="Fronick C."/>
            <person name="Harrison M."/>
            <person name="Strong C."/>
            <person name="Farmer C."/>
            <person name="Delahaunty K."/>
            <person name="Markovic C."/>
            <person name="Hall O."/>
            <person name="Minx P."/>
            <person name="Tomlinson C."/>
            <person name="Mitreva M."/>
            <person name="Nelson J."/>
            <person name="Hou S."/>
            <person name="Wollam A."/>
            <person name="Pepin K.H."/>
            <person name="Johnson M."/>
            <person name="Bhonagiri V."/>
            <person name="Nash W.E."/>
            <person name="Warren W."/>
            <person name="Chinwalla A."/>
            <person name="Mardis E.R."/>
            <person name="Wilson R.K."/>
        </authorList>
    </citation>
    <scope>NUCLEOTIDE SEQUENCE [LARGE SCALE GENOMIC DNA]</scope>
    <source>
        <strain evidence="2">ATCC 25996 / DSM 4631 / NCTC 10774 / M26</strain>
    </source>
</reference>